<dbReference type="InterPro" id="IPR029062">
    <property type="entry name" value="Class_I_gatase-like"/>
</dbReference>
<evidence type="ECO:0000313" key="2">
    <source>
        <dbReference type="EMBL" id="KGX91808.1"/>
    </source>
</evidence>
<dbReference type="PANTHER" id="PTHR12969">
    <property type="entry name" value="NGD5/OSM-6/IFT52"/>
    <property type="match status" value="1"/>
</dbReference>
<dbReference type="SUPFAM" id="SSF52317">
    <property type="entry name" value="Class I glutamine amidotransferase-like"/>
    <property type="match status" value="1"/>
</dbReference>
<dbReference type="Gene3D" id="3.40.50.880">
    <property type="match status" value="1"/>
</dbReference>
<evidence type="ECO:0000313" key="3">
    <source>
        <dbReference type="Proteomes" id="UP000030403"/>
    </source>
</evidence>
<protein>
    <submittedName>
        <fullName evidence="2">DNA-binding protein</fullName>
    </submittedName>
</protein>
<keyword evidence="3" id="KW-1185">Reference proteome</keyword>
<dbReference type="eggNOG" id="COG4085">
    <property type="taxonomic scope" value="Bacteria"/>
</dbReference>
<dbReference type="AlphaFoldDB" id="A0A0A5GKQ2"/>
<dbReference type="STRING" id="1385511.GCA_000425225_00097"/>
<dbReference type="InterPro" id="IPR039975">
    <property type="entry name" value="IFT52"/>
</dbReference>
<proteinExistence type="predicted"/>
<name>A0A0A5GKQ2_9BACI</name>
<evidence type="ECO:0000259" key="1">
    <source>
        <dbReference type="PROSITE" id="PS51841"/>
    </source>
</evidence>
<dbReference type="Proteomes" id="UP000030403">
    <property type="component" value="Unassembled WGS sequence"/>
</dbReference>
<gene>
    <name evidence="2" type="ORF">N783_00795</name>
</gene>
<feature type="domain" description="LTD" evidence="1">
    <location>
        <begin position="398"/>
        <end position="544"/>
    </location>
</feature>
<dbReference type="OrthoDB" id="9801679at2"/>
<feature type="domain" description="LTD" evidence="1">
    <location>
        <begin position="547"/>
        <end position="697"/>
    </location>
</feature>
<organism evidence="2 3">
    <name type="scientific">Pontibacillus marinus BH030004 = DSM 16465</name>
    <dbReference type="NCBI Taxonomy" id="1385511"/>
    <lineage>
        <taxon>Bacteria</taxon>
        <taxon>Bacillati</taxon>
        <taxon>Bacillota</taxon>
        <taxon>Bacilli</taxon>
        <taxon>Bacillales</taxon>
        <taxon>Bacillaceae</taxon>
        <taxon>Pontibacillus</taxon>
    </lineage>
</organism>
<sequence>MHLSVKKFMFLLLPVLLFGIITLSNQQVFGEGATDPAPTIDARGSVNGLQVLFDNTHGQTAGAADWVIDGGFSDFANAIADNGYAVKELRKQGAITYDDLKDYDVFVMPEANIPYKSTEQDAIIQYIQNGGSVFFISDHYNADRNLNRWDSSEAFNGYRRGAWNDPTKGMSTEEANSDRMTGVQSSDWLANNFGVRFRYNALGTVTADNIVAPSQSFGITEGVSTVAMHAGSTLAILDPNKAKGIVYLPQTDAAWSYAVDQGVYNGGGVEEGPYVAISKLGAGKAAFIGDSSPVEDSTPKYKREMDGTTKTTYDGFQEQDDATLLTNLIDWLAAQESYTSFDQVSGLELSPETQLLSMENPQNSTEPESEPWSQPDAGYDWWDPTTFASGSYGPIDGSGGDTGGDGTGAGVFISEYVEGSSYNKALEIYNGTGSSIDLSNYSVELSNTSSDIALSGTLAAGDVFVVANPNASTSILSETDLQDSGVAFNGDDQVTLKENGTAIDVVGVSGSTWGEDTTLVRNDTVSEGVTSYDSSQWDSYAGDTFSYLGTHSAPISGGGSSSELFFSEYIEGSSYNKALEIYNGTGSSIDLSSYTIDLSNTGSSITLSGTLASGDVFVIANPNASTSILSETDQQDSGIAFNGDDSVTLLKNGTAIDVIGTAGSVFAEDTTLVRENTITDGTTTYESSEWTTYSQDTFSYLGSR</sequence>
<dbReference type="eggNOG" id="COG2374">
    <property type="taxonomic scope" value="Bacteria"/>
</dbReference>
<dbReference type="RefSeq" id="WP_081672871.1">
    <property type="nucleotide sequence ID" value="NZ_AULJ01000001.1"/>
</dbReference>
<dbReference type="PROSITE" id="PS51841">
    <property type="entry name" value="LTD"/>
    <property type="match status" value="2"/>
</dbReference>
<keyword evidence="2" id="KW-0238">DNA-binding</keyword>
<comment type="caution">
    <text evidence="2">The sequence shown here is derived from an EMBL/GenBank/DDBJ whole genome shotgun (WGS) entry which is preliminary data.</text>
</comment>
<dbReference type="GO" id="GO:0003677">
    <property type="term" value="F:DNA binding"/>
    <property type="evidence" value="ECO:0007669"/>
    <property type="project" value="UniProtKB-KW"/>
</dbReference>
<dbReference type="Pfam" id="PF00932">
    <property type="entry name" value="LTD"/>
    <property type="match status" value="2"/>
</dbReference>
<dbReference type="CDD" id="cd03143">
    <property type="entry name" value="A4_beta-galactosidase_middle_domain"/>
    <property type="match status" value="1"/>
</dbReference>
<dbReference type="EMBL" id="AVPF01000001">
    <property type="protein sequence ID" value="KGX91808.1"/>
    <property type="molecule type" value="Genomic_DNA"/>
</dbReference>
<reference evidence="2 3" key="1">
    <citation type="submission" date="2013-08" db="EMBL/GenBank/DDBJ databases">
        <authorList>
            <person name="Huang J."/>
            <person name="Wang G."/>
        </authorList>
    </citation>
    <scope>NUCLEOTIDE SEQUENCE [LARGE SCALE GENOMIC DNA]</scope>
    <source>
        <strain evidence="2 3">BH030004</strain>
    </source>
</reference>
<dbReference type="InterPro" id="IPR001322">
    <property type="entry name" value="Lamin_tail_dom"/>
</dbReference>
<dbReference type="PANTHER" id="PTHR12969:SF7">
    <property type="entry name" value="INTRAFLAGELLAR TRANSPORT PROTEIN 52 HOMOLOG"/>
    <property type="match status" value="1"/>
</dbReference>
<accession>A0A0A5GKQ2</accession>